<evidence type="ECO:0000256" key="4">
    <source>
        <dbReference type="ARBA" id="ARBA00022846"/>
    </source>
</evidence>
<organism evidence="13 14">
    <name type="scientific">Merluccius polli</name>
    <name type="common">Benguela hake</name>
    <name type="synonym">Merluccius cadenati</name>
    <dbReference type="NCBI Taxonomy" id="89951"/>
    <lineage>
        <taxon>Eukaryota</taxon>
        <taxon>Metazoa</taxon>
        <taxon>Chordata</taxon>
        <taxon>Craniata</taxon>
        <taxon>Vertebrata</taxon>
        <taxon>Euteleostomi</taxon>
        <taxon>Actinopterygii</taxon>
        <taxon>Neopterygii</taxon>
        <taxon>Teleostei</taxon>
        <taxon>Neoteleostei</taxon>
        <taxon>Acanthomorphata</taxon>
        <taxon>Zeiogadaria</taxon>
        <taxon>Gadariae</taxon>
        <taxon>Gadiformes</taxon>
        <taxon>Gadoidei</taxon>
        <taxon>Merlucciidae</taxon>
        <taxon>Merluccius</taxon>
    </lineage>
</organism>
<evidence type="ECO:0000256" key="8">
    <source>
        <dbReference type="ARBA" id="ARBA00023273"/>
    </source>
</evidence>
<keyword evidence="3" id="KW-0963">Cytoplasm</keyword>
<accession>A0AA47NA40</accession>
<evidence type="ECO:0000256" key="7">
    <source>
        <dbReference type="ARBA" id="ARBA00023212"/>
    </source>
</evidence>
<keyword evidence="6" id="KW-0969">Cilium</keyword>
<gene>
    <name evidence="13" type="primary">RIBC1</name>
    <name evidence="13" type="ORF">N1851_003619</name>
</gene>
<evidence type="ECO:0000256" key="10">
    <source>
        <dbReference type="ARBA" id="ARBA00046435"/>
    </source>
</evidence>
<dbReference type="InterPro" id="IPR008805">
    <property type="entry name" value="RIB43A"/>
</dbReference>
<evidence type="ECO:0000313" key="13">
    <source>
        <dbReference type="EMBL" id="KAK0154307.1"/>
    </source>
</evidence>
<evidence type="ECO:0000256" key="3">
    <source>
        <dbReference type="ARBA" id="ARBA00022490"/>
    </source>
</evidence>
<comment type="subunit">
    <text evidence="10">Microtubule inner protein component of sperm flagellar doublet microtubules.</text>
</comment>
<dbReference type="Proteomes" id="UP001174136">
    <property type="component" value="Unassembled WGS sequence"/>
</dbReference>
<evidence type="ECO:0000313" key="14">
    <source>
        <dbReference type="Proteomes" id="UP001174136"/>
    </source>
</evidence>
<comment type="subcellular location">
    <subcellularLocation>
        <location evidence="1">Cytoplasm</location>
        <location evidence="1">Cytoskeleton</location>
        <location evidence="1">Flagellum axoneme</location>
    </subcellularLocation>
</comment>
<keyword evidence="4" id="KW-0282">Flagellum</keyword>
<dbReference type="EMBL" id="JAOPHQ010000572">
    <property type="protein sequence ID" value="KAK0154307.1"/>
    <property type="molecule type" value="Genomic_DNA"/>
</dbReference>
<keyword evidence="5 11" id="KW-0175">Coiled coil</keyword>
<protein>
    <recommendedName>
        <fullName evidence="9">RIB43A-like with coiled-coils protein 1</fullName>
    </recommendedName>
</protein>
<evidence type="ECO:0000256" key="12">
    <source>
        <dbReference type="SAM" id="MobiDB-lite"/>
    </source>
</evidence>
<evidence type="ECO:0000256" key="5">
    <source>
        <dbReference type="ARBA" id="ARBA00023054"/>
    </source>
</evidence>
<evidence type="ECO:0000256" key="11">
    <source>
        <dbReference type="SAM" id="Coils"/>
    </source>
</evidence>
<keyword evidence="7" id="KW-0206">Cytoskeleton</keyword>
<dbReference type="PANTHER" id="PTHR14517:SF11">
    <property type="entry name" value="RIB43A-LIKE WITH COILED-COILS PROTEIN 1"/>
    <property type="match status" value="1"/>
</dbReference>
<dbReference type="AlphaFoldDB" id="A0AA47NA40"/>
<evidence type="ECO:0000256" key="2">
    <source>
        <dbReference type="ARBA" id="ARBA00006875"/>
    </source>
</evidence>
<name>A0AA47NA40_MERPO</name>
<feature type="region of interest" description="Disordered" evidence="12">
    <location>
        <begin position="149"/>
        <end position="171"/>
    </location>
</feature>
<keyword evidence="14" id="KW-1185">Reference proteome</keyword>
<sequence length="373" mass="44288">MYKMALRGDDSTEVAVERRRAAEAERKARIFNTRSRVMGVDLDTLDHQVAERQLQRDAERQQEKHLEHLRRSQDIALLQQVREEEERLSAMNSDLAQYWATHQRVEDSRDADLKCNQQGASKFTMPEAELGPSSMQVFLGEDVEANQRRREQIEKTERDLQAQKQDAEKRRMKEKRIEELIRNKLVHQDLRAVELEALEEECRKAVRMALSNCNHALAAERVETLRKQRRQEEGQSLAEMGHMVTSDMLTECPEAAERGLGRVLTDRWRGMTPQQLSAIYREREEQRLRRQKQHETERAREAAWDLQRMTLARKGEEEERKERELQRERKIQLDQYNMQLAKEQQAHQEYLDKKLYTNRPSGDYFNQFNTTSR</sequence>
<reference evidence="13" key="1">
    <citation type="journal article" date="2023" name="Front. Mar. Sci.">
        <title>A new Merluccius polli reference genome to investigate the effects of global change in West African waters.</title>
        <authorList>
            <person name="Mateo J.L."/>
            <person name="Blanco-Fernandez C."/>
            <person name="Garcia-Vazquez E."/>
            <person name="Machado-Schiaffino G."/>
        </authorList>
    </citation>
    <scope>NUCLEOTIDE SEQUENCE</scope>
    <source>
        <strain evidence="13">C29</strain>
        <tissue evidence="13">Fin</tissue>
    </source>
</reference>
<feature type="coiled-coil region" evidence="11">
    <location>
        <begin position="308"/>
        <end position="353"/>
    </location>
</feature>
<evidence type="ECO:0000256" key="1">
    <source>
        <dbReference type="ARBA" id="ARBA00004611"/>
    </source>
</evidence>
<dbReference type="PANTHER" id="PTHR14517">
    <property type="entry name" value="RIB43A-RELATED"/>
    <property type="match status" value="1"/>
</dbReference>
<proteinExistence type="inferred from homology"/>
<evidence type="ECO:0000256" key="6">
    <source>
        <dbReference type="ARBA" id="ARBA00023069"/>
    </source>
</evidence>
<keyword evidence="8" id="KW-0966">Cell projection</keyword>
<evidence type="ECO:0000256" key="9">
    <source>
        <dbReference type="ARBA" id="ARBA00041087"/>
    </source>
</evidence>
<dbReference type="Pfam" id="PF05914">
    <property type="entry name" value="RIB43A"/>
    <property type="match status" value="1"/>
</dbReference>
<comment type="caution">
    <text evidence="13">The sequence shown here is derived from an EMBL/GenBank/DDBJ whole genome shotgun (WGS) entry which is preliminary data.</text>
</comment>
<comment type="similarity">
    <text evidence="2">Belongs to the RIB43A family.</text>
</comment>